<evidence type="ECO:0000256" key="1">
    <source>
        <dbReference type="SAM" id="SignalP"/>
    </source>
</evidence>
<evidence type="ECO:0000313" key="4">
    <source>
        <dbReference type="Proteomes" id="UP001642409"/>
    </source>
</evidence>
<reference evidence="2" key="1">
    <citation type="submission" date="2023-06" db="EMBL/GenBank/DDBJ databases">
        <authorList>
            <person name="Kurt Z."/>
        </authorList>
    </citation>
    <scope>NUCLEOTIDE SEQUENCE</scope>
</reference>
<keyword evidence="4" id="KW-1185">Reference proteome</keyword>
<protein>
    <submittedName>
        <fullName evidence="3">Hypothetical_protein</fullName>
    </submittedName>
</protein>
<feature type="chain" id="PRO_5041659581" evidence="1">
    <location>
        <begin position="18"/>
        <end position="1039"/>
    </location>
</feature>
<name>A0AA86QLF7_9EUKA</name>
<dbReference type="AlphaFoldDB" id="A0AA86QLF7"/>
<feature type="signal peptide" evidence="1">
    <location>
        <begin position="1"/>
        <end position="17"/>
    </location>
</feature>
<organism evidence="2">
    <name type="scientific">Hexamita inflata</name>
    <dbReference type="NCBI Taxonomy" id="28002"/>
    <lineage>
        <taxon>Eukaryota</taxon>
        <taxon>Metamonada</taxon>
        <taxon>Diplomonadida</taxon>
        <taxon>Hexamitidae</taxon>
        <taxon>Hexamitinae</taxon>
        <taxon>Hexamita</taxon>
    </lineage>
</organism>
<proteinExistence type="predicted"/>
<dbReference type="EMBL" id="CAXDID020000341">
    <property type="protein sequence ID" value="CAL6079642.1"/>
    <property type="molecule type" value="Genomic_DNA"/>
</dbReference>
<evidence type="ECO:0000313" key="3">
    <source>
        <dbReference type="EMBL" id="CAL6079642.1"/>
    </source>
</evidence>
<accession>A0AA86QLF7</accession>
<dbReference type="EMBL" id="CATOUU010000842">
    <property type="protein sequence ID" value="CAI9953915.1"/>
    <property type="molecule type" value="Genomic_DNA"/>
</dbReference>
<keyword evidence="1" id="KW-0732">Signal</keyword>
<gene>
    <name evidence="2" type="ORF">HINF_LOCUS41560</name>
    <name evidence="3" type="ORF">HINF_LOCUS59484</name>
</gene>
<reference evidence="3 4" key="2">
    <citation type="submission" date="2024-07" db="EMBL/GenBank/DDBJ databases">
        <authorList>
            <person name="Akdeniz Z."/>
        </authorList>
    </citation>
    <scope>NUCLEOTIDE SEQUENCE [LARGE SCALE GENOMIC DNA]</scope>
</reference>
<sequence>MLLIRTLCLDLTQFTASTITVTTNQMFTLTTTPSLIASSVTQQMISLNVELAFTEALNVTICTLSDISSCKQQLSAVSYKNVAQIELTEIYQKFGSVSKIYILVETLISQQLTIKAYTGIRISYRPKYITVSSSDIIHLISFNAGSLQQNGSNVLIYDQYTTTASQITTTLTSPYSLNAATLYSIKQTGATQIIKLQYQSVNVVQLADGVTKKVSDLSTQFQFTFSTAGEFITLSSDAYNSSMYIYNDQDVLSSSVISQYQQTQLLTGSIFIEQNLTIYQSTQISRKYIVRISATTYPVYSSAVSQQKFFYSNVMPVNSTYFLGIQAPAQFSYSLSLSQPDFGILANSKYQALLSSEVFFQTRQGVYFISSSSAQLVKVNKFNKITNNSQFTFQAATTQYFISELIGTHVFTVTAGNCVISYSSTSLYDYENTATSAGSVNATITASKTYFSVQTDQAATVTISVYLQDEQVLSQDQLVTANKNVNVKLQLPSIKFNQVQEPDLLIVQATIKDASDAACSIQFLMQDQSVIATLAQSSYISFEGAGLQHFIVKSSCDATVNITVRPGYYMQKQQTFNLSSISKEVVLINKGLNVSSQNISITSSLAYNVFLSACDTPMLLASICTWTSIPDPRQSSTVISPKKYLTLRSGSSQYQNYILTIYQTTYFESKSIFDTVVPNFNSYYKIPNQNQLLLQTTGTNVYFCVSSSFVFDTSSCPNVISGSKLSKLTLIGSYFYVTVQSSTQTEFKIEFEYVSEITDIMEQVSEKVYFTGSGMKSISIGAYLSKYTDAVDSTYIDTQIDVYVSTSTIPTKSAHSQRISQKGLVYINITQDTYFRIVISTPTNILVRQRNFVINTLGSVDQAGVVLAQANKWTRVEFCNNVGNAKVSYYDFDFAAGYFTQNTKQQAVQYFNMDSQFFVQSDINKFSVVQQQMLTINETLNLTTTDSLHQNIELNKPSDLGTQLVTYQVYLLKQSQSVQITTVCGTLQGTLMATVSSAASIVEIPVVLQAQDILESYYLNVIATFNQATVLYKAQYTKI</sequence>
<dbReference type="Proteomes" id="UP001642409">
    <property type="component" value="Unassembled WGS sequence"/>
</dbReference>
<comment type="caution">
    <text evidence="2">The sequence shown here is derived from an EMBL/GenBank/DDBJ whole genome shotgun (WGS) entry which is preliminary data.</text>
</comment>
<evidence type="ECO:0000313" key="2">
    <source>
        <dbReference type="EMBL" id="CAI9953915.1"/>
    </source>
</evidence>